<dbReference type="InterPro" id="IPR002052">
    <property type="entry name" value="DNA_methylase_N6_adenine_CS"/>
</dbReference>
<accession>A0A2K9MGR1</accession>
<dbReference type="GO" id="GO:0003676">
    <property type="term" value="F:nucleic acid binding"/>
    <property type="evidence" value="ECO:0007669"/>
    <property type="project" value="InterPro"/>
</dbReference>
<dbReference type="OrthoDB" id="9800643at2"/>
<evidence type="ECO:0000256" key="1">
    <source>
        <dbReference type="ARBA" id="ARBA00022603"/>
    </source>
</evidence>
<dbReference type="EC" id="2.1.1.297" evidence="5"/>
<dbReference type="Proteomes" id="UP000234882">
    <property type="component" value="Chromosome"/>
</dbReference>
<dbReference type="NCBIfam" id="TIGR03534">
    <property type="entry name" value="RF_mod_PrmC"/>
    <property type="match status" value="1"/>
</dbReference>
<dbReference type="InterPro" id="IPR007848">
    <property type="entry name" value="Small_mtfrase_dom"/>
</dbReference>
<dbReference type="KEGG" id="paru:CYR75_10605"/>
<feature type="binding site" evidence="5">
    <location>
        <position position="175"/>
    </location>
    <ligand>
        <name>S-adenosyl-L-methionine</name>
        <dbReference type="ChEBI" id="CHEBI:59789"/>
    </ligand>
</feature>
<feature type="domain" description="Methyltransferase small" evidence="6">
    <location>
        <begin position="108"/>
        <end position="194"/>
    </location>
</feature>
<dbReference type="PANTHER" id="PTHR18895">
    <property type="entry name" value="HEMK METHYLTRANSFERASE"/>
    <property type="match status" value="1"/>
</dbReference>
<feature type="binding site" evidence="5">
    <location>
        <position position="189"/>
    </location>
    <ligand>
        <name>S-adenosyl-L-methionine</name>
        <dbReference type="ChEBI" id="CHEBI:59789"/>
    </ligand>
</feature>
<evidence type="ECO:0000256" key="4">
    <source>
        <dbReference type="ARBA" id="ARBA00048391"/>
    </source>
</evidence>
<keyword evidence="3 5" id="KW-0949">S-adenosyl-L-methionine</keyword>
<evidence type="ECO:0000256" key="5">
    <source>
        <dbReference type="HAMAP-Rule" id="MF_02126"/>
    </source>
</evidence>
<dbReference type="InterPro" id="IPR029063">
    <property type="entry name" value="SAM-dependent_MTases_sf"/>
</dbReference>
<feature type="binding site" evidence="5">
    <location>
        <begin position="189"/>
        <end position="192"/>
    </location>
    <ligand>
        <name>substrate</name>
    </ligand>
</feature>
<evidence type="ECO:0000313" key="9">
    <source>
        <dbReference type="Proteomes" id="UP000234882"/>
    </source>
</evidence>
<dbReference type="NCBIfam" id="TIGR00536">
    <property type="entry name" value="hemK_fam"/>
    <property type="match status" value="1"/>
</dbReference>
<keyword evidence="9" id="KW-1185">Reference proteome</keyword>
<dbReference type="Gene3D" id="1.10.8.10">
    <property type="entry name" value="DNA helicase RuvA subunit, C-terminal domain"/>
    <property type="match status" value="1"/>
</dbReference>
<dbReference type="PROSITE" id="PS00092">
    <property type="entry name" value="N6_MTASE"/>
    <property type="match status" value="1"/>
</dbReference>
<dbReference type="Pfam" id="PF17827">
    <property type="entry name" value="PrmC_N"/>
    <property type="match status" value="1"/>
</dbReference>
<dbReference type="InterPro" id="IPR040758">
    <property type="entry name" value="PrmC_N"/>
</dbReference>
<evidence type="ECO:0000256" key="3">
    <source>
        <dbReference type="ARBA" id="ARBA00022691"/>
    </source>
</evidence>
<dbReference type="Gene3D" id="3.40.50.150">
    <property type="entry name" value="Vaccinia Virus protein VP39"/>
    <property type="match status" value="1"/>
</dbReference>
<keyword evidence="2 5" id="KW-0808">Transferase</keyword>
<comment type="function">
    <text evidence="5">Methylates the class 1 translation termination release factors RF1/PrfA and RF2/PrfB on the glutamine residue of the universally conserved GGQ motif.</text>
</comment>
<dbReference type="InterPro" id="IPR050320">
    <property type="entry name" value="N5-glutamine_MTase"/>
</dbReference>
<dbReference type="HAMAP" id="MF_02126">
    <property type="entry name" value="RF_methyltr_PrmC"/>
    <property type="match status" value="1"/>
</dbReference>
<dbReference type="RefSeq" id="WP_101500017.1">
    <property type="nucleotide sequence ID" value="NZ_CP025583.1"/>
</dbReference>
<organism evidence="8 9">
    <name type="scientific">Paracoccus jeotgali</name>
    <dbReference type="NCBI Taxonomy" id="2065379"/>
    <lineage>
        <taxon>Bacteria</taxon>
        <taxon>Pseudomonadati</taxon>
        <taxon>Pseudomonadota</taxon>
        <taxon>Alphaproteobacteria</taxon>
        <taxon>Rhodobacterales</taxon>
        <taxon>Paracoccaceae</taxon>
        <taxon>Paracoccus</taxon>
    </lineage>
</organism>
<evidence type="ECO:0000259" key="6">
    <source>
        <dbReference type="Pfam" id="PF05175"/>
    </source>
</evidence>
<evidence type="ECO:0000313" key="8">
    <source>
        <dbReference type="EMBL" id="AUM74672.1"/>
    </source>
</evidence>
<dbReference type="GO" id="GO:0102559">
    <property type="term" value="F:peptide chain release factor N(5)-glutamine methyltransferase activity"/>
    <property type="evidence" value="ECO:0007669"/>
    <property type="project" value="UniProtKB-EC"/>
</dbReference>
<dbReference type="Pfam" id="PF05175">
    <property type="entry name" value="MTS"/>
    <property type="match status" value="1"/>
</dbReference>
<feature type="binding site" evidence="5">
    <location>
        <begin position="125"/>
        <end position="129"/>
    </location>
    <ligand>
        <name>S-adenosyl-L-methionine</name>
        <dbReference type="ChEBI" id="CHEBI:59789"/>
    </ligand>
</feature>
<dbReference type="SUPFAM" id="SSF53335">
    <property type="entry name" value="S-adenosyl-L-methionine-dependent methyltransferases"/>
    <property type="match status" value="1"/>
</dbReference>
<sequence>MTQPNGADDGGFRAQLAAAVARLTQAGVADAPRDARLLMAHALDLPVTRLGIDAPARLTPAQQARLAELIARRASRQPISQIIGRRAFWKHDFHVTPDTLDPRPETETLVQAALRLDWSSVLDLGTGTGAILISLLAERPQAGGLGTDISDAALAVARGNAARLGVKADFTRADWFDGVTGRFDLIVSNPPYIALSEMAALSPEVREFEPHGALTDFGDGLSAYRRIAAGAARHLTPNGAVLVEIGWQQGQAVARLFAEAGASVRVLPDLDGRDRVIEAHFGPDPVKTA</sequence>
<dbReference type="InterPro" id="IPR019874">
    <property type="entry name" value="RF_methyltr_PrmC"/>
</dbReference>
<gene>
    <name evidence="5 8" type="primary">prmC</name>
    <name evidence="8" type="ORF">CYR75_10605</name>
</gene>
<evidence type="ECO:0000259" key="7">
    <source>
        <dbReference type="Pfam" id="PF17827"/>
    </source>
</evidence>
<dbReference type="EMBL" id="CP025583">
    <property type="protein sequence ID" value="AUM74672.1"/>
    <property type="molecule type" value="Genomic_DNA"/>
</dbReference>
<feature type="domain" description="Release factor glutamine methyltransferase N-terminal" evidence="7">
    <location>
        <begin position="16"/>
        <end position="84"/>
    </location>
</feature>
<protein>
    <recommendedName>
        <fullName evidence="5">Release factor glutamine methyltransferase</fullName>
        <shortName evidence="5">RF MTase</shortName>
        <ecNumber evidence="5">2.1.1.297</ecNumber>
    </recommendedName>
    <alternativeName>
        <fullName evidence="5">N5-glutamine methyltransferase PrmC</fullName>
    </alternativeName>
    <alternativeName>
        <fullName evidence="5">Protein-(glutamine-N5) MTase PrmC</fullName>
    </alternativeName>
    <alternativeName>
        <fullName evidence="5">Protein-glutamine N-methyltransferase PrmC</fullName>
    </alternativeName>
</protein>
<feature type="binding site" evidence="5">
    <location>
        <position position="148"/>
    </location>
    <ligand>
        <name>S-adenosyl-L-methionine</name>
        <dbReference type="ChEBI" id="CHEBI:59789"/>
    </ligand>
</feature>
<dbReference type="AlphaFoldDB" id="A0A2K9MGR1"/>
<name>A0A2K9MGR1_9RHOB</name>
<dbReference type="InterPro" id="IPR004556">
    <property type="entry name" value="HemK-like"/>
</dbReference>
<reference evidence="9" key="1">
    <citation type="submission" date="2017-12" db="EMBL/GenBank/DDBJ databases">
        <title>Genomic analysis of Paracoccus sp. CBA4604.</title>
        <authorList>
            <person name="Roh S.W."/>
            <person name="Kim J.Y."/>
            <person name="Kim J.S."/>
        </authorList>
    </citation>
    <scope>NUCLEOTIDE SEQUENCE [LARGE SCALE GENOMIC DNA]</scope>
    <source>
        <strain evidence="9">CBA4604</strain>
    </source>
</reference>
<comment type="catalytic activity">
    <reaction evidence="4 5">
        <text>L-glutaminyl-[peptide chain release factor] + S-adenosyl-L-methionine = N(5)-methyl-L-glutaminyl-[peptide chain release factor] + S-adenosyl-L-homocysteine + H(+)</text>
        <dbReference type="Rhea" id="RHEA:42896"/>
        <dbReference type="Rhea" id="RHEA-COMP:10271"/>
        <dbReference type="Rhea" id="RHEA-COMP:10272"/>
        <dbReference type="ChEBI" id="CHEBI:15378"/>
        <dbReference type="ChEBI" id="CHEBI:30011"/>
        <dbReference type="ChEBI" id="CHEBI:57856"/>
        <dbReference type="ChEBI" id="CHEBI:59789"/>
        <dbReference type="ChEBI" id="CHEBI:61891"/>
        <dbReference type="EC" id="2.1.1.297"/>
    </reaction>
</comment>
<evidence type="ECO:0000256" key="2">
    <source>
        <dbReference type="ARBA" id="ARBA00022679"/>
    </source>
</evidence>
<dbReference type="GO" id="GO:0032259">
    <property type="term" value="P:methylation"/>
    <property type="evidence" value="ECO:0007669"/>
    <property type="project" value="UniProtKB-KW"/>
</dbReference>
<proteinExistence type="inferred from homology"/>
<comment type="similarity">
    <text evidence="5">Belongs to the protein N5-glutamine methyltransferase family. PrmC subfamily.</text>
</comment>
<keyword evidence="1 5" id="KW-0489">Methyltransferase</keyword>
<dbReference type="CDD" id="cd02440">
    <property type="entry name" value="AdoMet_MTases"/>
    <property type="match status" value="1"/>
</dbReference>
<dbReference type="PANTHER" id="PTHR18895:SF74">
    <property type="entry name" value="MTRF1L RELEASE FACTOR GLUTAMINE METHYLTRANSFERASE"/>
    <property type="match status" value="1"/>
</dbReference>